<evidence type="ECO:0000256" key="4">
    <source>
        <dbReference type="ARBA" id="ARBA00023002"/>
    </source>
</evidence>
<dbReference type="PANTHER" id="PTHR13847">
    <property type="entry name" value="SARCOSINE DEHYDROGENASE-RELATED"/>
    <property type="match status" value="1"/>
</dbReference>
<dbReference type="InterPro" id="IPR006076">
    <property type="entry name" value="FAD-dep_OxRdtase"/>
</dbReference>
<dbReference type="InterPro" id="IPR036188">
    <property type="entry name" value="FAD/NAD-bd_sf"/>
</dbReference>
<dbReference type="AlphaFoldDB" id="A0A2T9X1R8"/>
<dbReference type="Proteomes" id="UP000245638">
    <property type="component" value="Unassembled WGS sequence"/>
</dbReference>
<dbReference type="GO" id="GO:0016491">
    <property type="term" value="F:oxidoreductase activity"/>
    <property type="evidence" value="ECO:0007669"/>
    <property type="project" value="UniProtKB-KW"/>
</dbReference>
<evidence type="ECO:0000259" key="6">
    <source>
        <dbReference type="Pfam" id="PF01266"/>
    </source>
</evidence>
<keyword evidence="5" id="KW-0812">Transmembrane</keyword>
<evidence type="ECO:0000256" key="5">
    <source>
        <dbReference type="SAM" id="Phobius"/>
    </source>
</evidence>
<dbReference type="Gene3D" id="3.30.9.10">
    <property type="entry name" value="D-Amino Acid Oxidase, subunit A, domain 2"/>
    <property type="match status" value="1"/>
</dbReference>
<name>A0A2T9X1R8_9CREN</name>
<accession>A0A2T9X1R8</accession>
<dbReference type="Pfam" id="PF01266">
    <property type="entry name" value="DAO"/>
    <property type="match status" value="1"/>
</dbReference>
<sequence length="338" mass="38329">MILNINNLAFSLLKVTIIGSGIAGSSLYYMFKKAGHNVKVIDPRVRRIFPSLIHSLLLVDKDVYLSKLALDFYNEFNIETKEFPSFTIGKIDEKLIKLWEEYGVKIEEKIIFNSKGIYAVGGDRLVYIKRMIDGVPIIKEKASVIKKGNSAIAKVNDKYIESDIIILAAGPWNSQIFSVPTKSYYCWASLTLTQDSKLDRMFVYDYELNFYSRPFLGLGIRTAIIGDGETIEAKPCQRIKVDPEEVMSRARKRLGKLRVIYTSGEFCEGTPDMRPAYGRLLDNLYFIGGFDGYGAEVGPGVARLLFNFITKGEEDKDYIVDRFNGVKDFKIGKEPHEL</sequence>
<feature type="transmembrane region" description="Helical" evidence="5">
    <location>
        <begin position="12"/>
        <end position="31"/>
    </location>
</feature>
<keyword evidence="4" id="KW-0560">Oxidoreductase</keyword>
<dbReference type="SUPFAM" id="SSF51971">
    <property type="entry name" value="Nucleotide-binding domain"/>
    <property type="match status" value="1"/>
</dbReference>
<evidence type="ECO:0000256" key="2">
    <source>
        <dbReference type="ARBA" id="ARBA00009410"/>
    </source>
</evidence>
<dbReference type="Gene3D" id="3.50.50.60">
    <property type="entry name" value="FAD/NAD(P)-binding domain"/>
    <property type="match status" value="1"/>
</dbReference>
<evidence type="ECO:0000256" key="3">
    <source>
        <dbReference type="ARBA" id="ARBA00022630"/>
    </source>
</evidence>
<evidence type="ECO:0000313" key="7">
    <source>
        <dbReference type="EMBL" id="PVU74019.1"/>
    </source>
</evidence>
<comment type="caution">
    <text evidence="7">The sequence shown here is derived from an EMBL/GenBank/DDBJ whole genome shotgun (WGS) entry which is preliminary data.</text>
</comment>
<proteinExistence type="inferred from homology"/>
<gene>
    <name evidence="7" type="ORF">DDW13_09225</name>
</gene>
<dbReference type="EMBL" id="QEFD01000235">
    <property type="protein sequence ID" value="PVU74019.1"/>
    <property type="molecule type" value="Genomic_DNA"/>
</dbReference>
<keyword evidence="3" id="KW-0285">Flavoprotein</keyword>
<evidence type="ECO:0000256" key="1">
    <source>
        <dbReference type="ARBA" id="ARBA00001974"/>
    </source>
</evidence>
<comment type="cofactor">
    <cofactor evidence="1">
        <name>FAD</name>
        <dbReference type="ChEBI" id="CHEBI:57692"/>
    </cofactor>
</comment>
<keyword evidence="5" id="KW-1133">Transmembrane helix</keyword>
<reference evidence="7 8" key="1">
    <citation type="journal article" date="2015" name="Appl. Environ. Microbiol.">
        <title>Nanoarchaeota, Their Sulfolobales Host, and Nanoarchaeota Virus Distribution across Yellowstone National Park Hot Springs.</title>
        <authorList>
            <person name="Munson-McGee J.H."/>
            <person name="Field E.K."/>
            <person name="Bateson M."/>
            <person name="Rooney C."/>
            <person name="Stepanauskas R."/>
            <person name="Young M.J."/>
        </authorList>
    </citation>
    <scope>NUCLEOTIDE SEQUENCE [LARGE SCALE GENOMIC DNA]</scope>
    <source>
        <strain evidence="7">SCGC AC-742_N10</strain>
    </source>
</reference>
<dbReference type="PANTHER" id="PTHR13847:SF286">
    <property type="entry name" value="D-AMINO ACID DEHYDROGENASE"/>
    <property type="match status" value="1"/>
</dbReference>
<evidence type="ECO:0000313" key="8">
    <source>
        <dbReference type="Proteomes" id="UP000245638"/>
    </source>
</evidence>
<protein>
    <submittedName>
        <fullName evidence="7">FAD-dependent oxidoreductase</fullName>
    </submittedName>
</protein>
<feature type="domain" description="FAD dependent oxidoreductase" evidence="6">
    <location>
        <begin position="134"/>
        <end position="305"/>
    </location>
</feature>
<keyword evidence="5" id="KW-0472">Membrane</keyword>
<comment type="similarity">
    <text evidence="2">Belongs to the DadA oxidoreductase family.</text>
</comment>
<organism evidence="7 8">
    <name type="scientific">Acidianus hospitalis</name>
    <dbReference type="NCBI Taxonomy" id="563177"/>
    <lineage>
        <taxon>Archaea</taxon>
        <taxon>Thermoproteota</taxon>
        <taxon>Thermoprotei</taxon>
        <taxon>Sulfolobales</taxon>
        <taxon>Sulfolobaceae</taxon>
        <taxon>Acidianus</taxon>
    </lineage>
</organism>
<dbReference type="GO" id="GO:0005737">
    <property type="term" value="C:cytoplasm"/>
    <property type="evidence" value="ECO:0007669"/>
    <property type="project" value="TreeGrafter"/>
</dbReference>